<organism evidence="1 2">
    <name type="scientific">Artomyces pyxidatus</name>
    <dbReference type="NCBI Taxonomy" id="48021"/>
    <lineage>
        <taxon>Eukaryota</taxon>
        <taxon>Fungi</taxon>
        <taxon>Dikarya</taxon>
        <taxon>Basidiomycota</taxon>
        <taxon>Agaricomycotina</taxon>
        <taxon>Agaricomycetes</taxon>
        <taxon>Russulales</taxon>
        <taxon>Auriscalpiaceae</taxon>
        <taxon>Artomyces</taxon>
    </lineage>
</organism>
<evidence type="ECO:0000313" key="2">
    <source>
        <dbReference type="Proteomes" id="UP000814140"/>
    </source>
</evidence>
<dbReference type="EMBL" id="MU277306">
    <property type="protein sequence ID" value="KAI0055186.1"/>
    <property type="molecule type" value="Genomic_DNA"/>
</dbReference>
<name>A0ACB8SHC7_9AGAM</name>
<reference evidence="1" key="2">
    <citation type="journal article" date="2022" name="New Phytol.">
        <title>Evolutionary transition to the ectomycorrhizal habit in the genomes of a hyperdiverse lineage of mushroom-forming fungi.</title>
        <authorList>
            <person name="Looney B."/>
            <person name="Miyauchi S."/>
            <person name="Morin E."/>
            <person name="Drula E."/>
            <person name="Courty P.E."/>
            <person name="Kohler A."/>
            <person name="Kuo A."/>
            <person name="LaButti K."/>
            <person name="Pangilinan J."/>
            <person name="Lipzen A."/>
            <person name="Riley R."/>
            <person name="Andreopoulos W."/>
            <person name="He G."/>
            <person name="Johnson J."/>
            <person name="Nolan M."/>
            <person name="Tritt A."/>
            <person name="Barry K.W."/>
            <person name="Grigoriev I.V."/>
            <person name="Nagy L.G."/>
            <person name="Hibbett D."/>
            <person name="Henrissat B."/>
            <person name="Matheny P.B."/>
            <person name="Labbe J."/>
            <person name="Martin F.M."/>
        </authorList>
    </citation>
    <scope>NUCLEOTIDE SEQUENCE</scope>
    <source>
        <strain evidence="1">HHB10654</strain>
    </source>
</reference>
<dbReference type="Proteomes" id="UP000814140">
    <property type="component" value="Unassembled WGS sequence"/>
</dbReference>
<keyword evidence="2" id="KW-1185">Reference proteome</keyword>
<proteinExistence type="predicted"/>
<gene>
    <name evidence="1" type="ORF">BV25DRAFT_1903746</name>
</gene>
<evidence type="ECO:0000313" key="1">
    <source>
        <dbReference type="EMBL" id="KAI0055186.1"/>
    </source>
</evidence>
<accession>A0ACB8SHC7</accession>
<sequence length="572" mass="61594">MLHFDAASPVSFITNNSGSLIFYEDFGMADDFDGSSTSQASYEQGVREQGLTSYIGSNLEQEQQPFYGDVTGLWATQVRLYSTDDGVAGDIDTLSGLGAFGSDAFANANALLPAPSLPVRAPCMAVASTTARIDTTPAWSNDADRFGMPTQGHTWEQGAAAPDDYTTNFGQYDSAALSSPPCSVNPPSIVEQLLMMPNPWESAQPLGCIDPRQLELGAHSQIEHEPYVGQQSLDSPSPPCSPASTPSLTYHNSPPSTASTPLPSTPSEAAAPLFVEGSHDKTTHIRGSSAASVRISGRRNAKGASLSAARKGKATRAPTSAAHGSAAQNSRSVVPTVEKVEEETMVEEDIAVTMDWRMPQHNRKRKAVEAGGEDTGEKVSKKSKTEERVEEQMPRVFAVAGPTLGISAQETDKALVGNKSIFQDASREGEAPADNFAREALPMSQQGPSALQPTTGPKPRTKRTGKGGKVQGGRVEKTTGRKRKASVGKNLEDLIGQKWVCWDCRCAFTRGSDLTRHFARTEAHTAEKKEPCLGCDKLLGVRKSSQARHMENNHPELMEQWKAMWLSRPRQY</sequence>
<comment type="caution">
    <text evidence="1">The sequence shown here is derived from an EMBL/GenBank/DDBJ whole genome shotgun (WGS) entry which is preliminary data.</text>
</comment>
<protein>
    <submittedName>
        <fullName evidence="1">Uncharacterized protein</fullName>
    </submittedName>
</protein>
<reference evidence="1" key="1">
    <citation type="submission" date="2021-03" db="EMBL/GenBank/DDBJ databases">
        <authorList>
            <consortium name="DOE Joint Genome Institute"/>
            <person name="Ahrendt S."/>
            <person name="Looney B.P."/>
            <person name="Miyauchi S."/>
            <person name="Morin E."/>
            <person name="Drula E."/>
            <person name="Courty P.E."/>
            <person name="Chicoki N."/>
            <person name="Fauchery L."/>
            <person name="Kohler A."/>
            <person name="Kuo A."/>
            <person name="Labutti K."/>
            <person name="Pangilinan J."/>
            <person name="Lipzen A."/>
            <person name="Riley R."/>
            <person name="Andreopoulos W."/>
            <person name="He G."/>
            <person name="Johnson J."/>
            <person name="Barry K.W."/>
            <person name="Grigoriev I.V."/>
            <person name="Nagy L."/>
            <person name="Hibbett D."/>
            <person name="Henrissat B."/>
            <person name="Matheny P.B."/>
            <person name="Labbe J."/>
            <person name="Martin F."/>
        </authorList>
    </citation>
    <scope>NUCLEOTIDE SEQUENCE</scope>
    <source>
        <strain evidence="1">HHB10654</strain>
    </source>
</reference>